<accession>A0A1M5QHI5</accession>
<name>A0A1M5QHI5_9BRAD</name>
<organism evidence="1 2">
    <name type="scientific">Bradyrhizobium erythrophlei</name>
    <dbReference type="NCBI Taxonomy" id="1437360"/>
    <lineage>
        <taxon>Bacteria</taxon>
        <taxon>Pseudomonadati</taxon>
        <taxon>Pseudomonadota</taxon>
        <taxon>Alphaproteobacteria</taxon>
        <taxon>Hyphomicrobiales</taxon>
        <taxon>Nitrobacteraceae</taxon>
        <taxon>Bradyrhizobium</taxon>
    </lineage>
</organism>
<dbReference type="OrthoDB" id="8250519at2"/>
<gene>
    <name evidence="1" type="ORF">SAMN05443248_3804</name>
</gene>
<dbReference type="EMBL" id="LT670817">
    <property type="protein sequence ID" value="SHH13260.1"/>
    <property type="molecule type" value="Genomic_DNA"/>
</dbReference>
<evidence type="ECO:0000313" key="1">
    <source>
        <dbReference type="EMBL" id="SHH13260.1"/>
    </source>
</evidence>
<dbReference type="RefSeq" id="WP_079602735.1">
    <property type="nucleotide sequence ID" value="NZ_LT670817.1"/>
</dbReference>
<dbReference type="Proteomes" id="UP000189796">
    <property type="component" value="Chromosome I"/>
</dbReference>
<sequence length="99" mass="11193">MTTVEDKLTTEEWLAIRKEAGLRIDPATAHVTWRYAQVVDPYGVFPYDPEADCVGREYFARSPESDVWVSFSDLPKATLDALWNRADAMSMTICLSSSE</sequence>
<evidence type="ECO:0000313" key="2">
    <source>
        <dbReference type="Proteomes" id="UP000189796"/>
    </source>
</evidence>
<proteinExistence type="predicted"/>
<reference evidence="1 2" key="1">
    <citation type="submission" date="2016-11" db="EMBL/GenBank/DDBJ databases">
        <authorList>
            <person name="Jaros S."/>
            <person name="Januszkiewicz K."/>
            <person name="Wedrychowicz H."/>
        </authorList>
    </citation>
    <scope>NUCLEOTIDE SEQUENCE [LARGE SCALE GENOMIC DNA]</scope>
    <source>
        <strain evidence="1 2">GAS138</strain>
    </source>
</reference>
<dbReference type="AlphaFoldDB" id="A0A1M5QHI5"/>
<protein>
    <submittedName>
        <fullName evidence="1">Uncharacterized protein</fullName>
    </submittedName>
</protein>